<evidence type="ECO:0000259" key="15">
    <source>
        <dbReference type="PROSITE" id="PS50002"/>
    </source>
</evidence>
<dbReference type="OMA" id="PPLDQQM"/>
<evidence type="ECO:0000313" key="16">
    <source>
        <dbReference type="Proteomes" id="UP000694845"/>
    </source>
</evidence>
<evidence type="ECO:0000256" key="5">
    <source>
        <dbReference type="ARBA" id="ARBA00022927"/>
    </source>
</evidence>
<dbReference type="SUPFAM" id="SSF50044">
    <property type="entry name" value="SH3-domain"/>
    <property type="match status" value="1"/>
</dbReference>
<sequence>MVHNIKMAAPQKPWERGAGQYNHSSFSSVGDFGRGPVNQHSSSSGLALSGSSGSGPAVSRAPPPLPSRPSQQSSGFGSPLNRYGGFGYSSGYGGFGNNFGSYGGMYGGSGLYGGGLYGGGGMFGGGGYYGQGQFGRGGDPGAFNQFLRQAEENSRPAFQSIESIVQAFGSISMMMESTLQTVYNSFRAVLGVADHFSRLKVHLAHIFTALALFRTLRYLYRRLLVFLGLRSREFAEELWKEAQGAGTGELEKVNGQKKPGAPSWPIFMFFAVVVGGPYIIWKLLSSAENDSQDQPAWASGEDDHVVARAEFDFDAEGSNELSFKAGAMMNLAPKEMQPKVRGWVLASVDGQSTGLVPANYIKILGKRRGRQIRAGPEGQNEESKAQSETPSEQAVAMGSGLQGSSTRASSALPASHSEFNLAAFDEAFVEAPASHATGPALPAGLDGEWSAWEKEQTEVGPSAPSDGMEAAEKLSG</sequence>
<dbReference type="InterPro" id="IPR035463">
    <property type="entry name" value="Pex13"/>
</dbReference>
<keyword evidence="16" id="KW-1185">Reference proteome</keyword>
<dbReference type="FunFam" id="2.30.30.40:FF:000109">
    <property type="entry name" value="Peroxisomal biogenesis factor 13"/>
    <property type="match status" value="1"/>
</dbReference>
<evidence type="ECO:0000256" key="9">
    <source>
        <dbReference type="ARBA" id="ARBA00023140"/>
    </source>
</evidence>
<feature type="domain" description="SH3" evidence="15">
    <location>
        <begin position="302"/>
        <end position="366"/>
    </location>
</feature>
<evidence type="ECO:0000256" key="3">
    <source>
        <dbReference type="ARBA" id="ARBA00022448"/>
    </source>
</evidence>
<evidence type="ECO:0000256" key="8">
    <source>
        <dbReference type="ARBA" id="ARBA00023136"/>
    </source>
</evidence>
<feature type="region of interest" description="Disordered" evidence="14">
    <location>
        <begin position="1"/>
        <end position="76"/>
    </location>
</feature>
<reference evidence="17" key="1">
    <citation type="submission" date="2025-08" db="UniProtKB">
        <authorList>
            <consortium name="RefSeq"/>
        </authorList>
    </citation>
    <scope>IDENTIFICATION</scope>
</reference>
<evidence type="ECO:0000256" key="13">
    <source>
        <dbReference type="PROSITE-ProRule" id="PRU00192"/>
    </source>
</evidence>
<dbReference type="PANTHER" id="PTHR19332:SF1">
    <property type="entry name" value="PEROXISOMAL MEMBRANE PROTEIN PEX13"/>
    <property type="match status" value="1"/>
</dbReference>
<dbReference type="Gene3D" id="2.30.30.40">
    <property type="entry name" value="SH3 Domains"/>
    <property type="match status" value="1"/>
</dbReference>
<protein>
    <recommendedName>
        <fullName evidence="11">Peroxisomal membrane protein PEX13</fullName>
    </recommendedName>
    <alternativeName>
        <fullName evidence="10">Peroxin-13</fullName>
    </alternativeName>
</protein>
<dbReference type="GO" id="GO:0005778">
    <property type="term" value="C:peroxisomal membrane"/>
    <property type="evidence" value="ECO:0007669"/>
    <property type="project" value="UniProtKB-SubCell"/>
</dbReference>
<dbReference type="Proteomes" id="UP000694845">
    <property type="component" value="Unplaced"/>
</dbReference>
<evidence type="ECO:0000256" key="7">
    <source>
        <dbReference type="ARBA" id="ARBA00023010"/>
    </source>
</evidence>
<feature type="region of interest" description="Disordered" evidence="14">
    <location>
        <begin position="435"/>
        <end position="476"/>
    </location>
</feature>
<gene>
    <name evidence="17" type="primary">LOC110979573</name>
</gene>
<feature type="compositionally biased region" description="Low complexity" evidence="14">
    <location>
        <begin position="41"/>
        <end position="60"/>
    </location>
</feature>
<dbReference type="AlphaFoldDB" id="A0A8B7YFM9"/>
<feature type="region of interest" description="Disordered" evidence="14">
    <location>
        <begin position="371"/>
        <end position="412"/>
    </location>
</feature>
<dbReference type="PROSITE" id="PS50002">
    <property type="entry name" value="SH3"/>
    <property type="match status" value="1"/>
</dbReference>
<organism evidence="16 17">
    <name type="scientific">Acanthaster planci</name>
    <name type="common">Crown-of-thorns starfish</name>
    <dbReference type="NCBI Taxonomy" id="133434"/>
    <lineage>
        <taxon>Eukaryota</taxon>
        <taxon>Metazoa</taxon>
        <taxon>Echinodermata</taxon>
        <taxon>Eleutherozoa</taxon>
        <taxon>Asterozoa</taxon>
        <taxon>Asteroidea</taxon>
        <taxon>Valvatacea</taxon>
        <taxon>Valvatida</taxon>
        <taxon>Acanthasteridae</taxon>
        <taxon>Acanthaster</taxon>
    </lineage>
</organism>
<dbReference type="Pfam" id="PF14604">
    <property type="entry name" value="SH3_9"/>
    <property type="match status" value="1"/>
</dbReference>
<keyword evidence="4" id="KW-0812">Transmembrane</keyword>
<keyword evidence="7" id="KW-0811">Translocation</keyword>
<dbReference type="GeneID" id="110979573"/>
<dbReference type="RefSeq" id="XP_022091200.1">
    <property type="nucleotide sequence ID" value="XM_022235508.1"/>
</dbReference>
<proteinExistence type="inferred from homology"/>
<dbReference type="PANTHER" id="PTHR19332">
    <property type="entry name" value="PEROXISOMAL MEMBRANE PROTEIN PEX13"/>
    <property type="match status" value="1"/>
</dbReference>
<name>A0A8B7YFM9_ACAPL</name>
<keyword evidence="9" id="KW-0576">Peroxisome</keyword>
<dbReference type="CDD" id="cd11864">
    <property type="entry name" value="SH3_PEX13_eumet"/>
    <property type="match status" value="1"/>
</dbReference>
<accession>A0A8B7YFM9</accession>
<dbReference type="InterPro" id="IPR007223">
    <property type="entry name" value="Peroxin-13_N"/>
</dbReference>
<evidence type="ECO:0000256" key="10">
    <source>
        <dbReference type="ARBA" id="ARBA00029693"/>
    </source>
</evidence>
<keyword evidence="2 13" id="KW-0728">SH3 domain</keyword>
<evidence type="ECO:0000256" key="1">
    <source>
        <dbReference type="ARBA" id="ARBA00006033"/>
    </source>
</evidence>
<keyword evidence="3" id="KW-0813">Transport</keyword>
<comment type="similarity">
    <text evidence="1">Belongs to the peroxin-13 family.</text>
</comment>
<dbReference type="InterPro" id="IPR001452">
    <property type="entry name" value="SH3_domain"/>
</dbReference>
<dbReference type="InterPro" id="IPR036028">
    <property type="entry name" value="SH3-like_dom_sf"/>
</dbReference>
<evidence type="ECO:0000256" key="11">
    <source>
        <dbReference type="ARBA" id="ARBA00034535"/>
    </source>
</evidence>
<evidence type="ECO:0000313" key="17">
    <source>
        <dbReference type="RefSeq" id="XP_022091200.1"/>
    </source>
</evidence>
<evidence type="ECO:0000256" key="4">
    <source>
        <dbReference type="ARBA" id="ARBA00022692"/>
    </source>
</evidence>
<evidence type="ECO:0000256" key="14">
    <source>
        <dbReference type="SAM" id="MobiDB-lite"/>
    </source>
</evidence>
<dbReference type="KEGG" id="aplc:110979573"/>
<comment type="subcellular location">
    <subcellularLocation>
        <location evidence="12">Peroxisome membrane</location>
    </subcellularLocation>
</comment>
<evidence type="ECO:0000256" key="6">
    <source>
        <dbReference type="ARBA" id="ARBA00022989"/>
    </source>
</evidence>
<dbReference type="SMART" id="SM00326">
    <property type="entry name" value="SH3"/>
    <property type="match status" value="1"/>
</dbReference>
<dbReference type="GO" id="GO:1990429">
    <property type="term" value="C:peroxisomal importomer complex"/>
    <property type="evidence" value="ECO:0007669"/>
    <property type="project" value="TreeGrafter"/>
</dbReference>
<evidence type="ECO:0000256" key="2">
    <source>
        <dbReference type="ARBA" id="ARBA00022443"/>
    </source>
</evidence>
<dbReference type="Pfam" id="PF04088">
    <property type="entry name" value="Peroxin-13_N"/>
    <property type="match status" value="1"/>
</dbReference>
<keyword evidence="8" id="KW-0472">Membrane</keyword>
<dbReference type="GO" id="GO:0016560">
    <property type="term" value="P:protein import into peroxisome matrix, docking"/>
    <property type="evidence" value="ECO:0007669"/>
    <property type="project" value="InterPro"/>
</dbReference>
<evidence type="ECO:0000256" key="12">
    <source>
        <dbReference type="ARBA" id="ARBA00046271"/>
    </source>
</evidence>
<keyword evidence="6" id="KW-1133">Transmembrane helix</keyword>
<dbReference type="OrthoDB" id="10037838at2759"/>
<keyword evidence="5" id="KW-0653">Protein transport</keyword>